<keyword evidence="3 8" id="KW-1134">Transmembrane beta strand</keyword>
<dbReference type="InterPro" id="IPR037066">
    <property type="entry name" value="Plug_dom_sf"/>
</dbReference>
<dbReference type="Proteomes" id="UP000245880">
    <property type="component" value="Unassembled WGS sequence"/>
</dbReference>
<dbReference type="NCBIfam" id="TIGR04056">
    <property type="entry name" value="OMP_RagA_SusC"/>
    <property type="match status" value="1"/>
</dbReference>
<evidence type="ECO:0000256" key="5">
    <source>
        <dbReference type="ARBA" id="ARBA00023077"/>
    </source>
</evidence>
<keyword evidence="2 8" id="KW-0813">Transport</keyword>
<evidence type="ECO:0000256" key="3">
    <source>
        <dbReference type="ARBA" id="ARBA00022452"/>
    </source>
</evidence>
<evidence type="ECO:0000256" key="4">
    <source>
        <dbReference type="ARBA" id="ARBA00022692"/>
    </source>
</evidence>
<dbReference type="Gene3D" id="2.60.40.1120">
    <property type="entry name" value="Carboxypeptidase-like, regulatory domain"/>
    <property type="match status" value="1"/>
</dbReference>
<keyword evidence="10" id="KW-0732">Signal</keyword>
<protein>
    <submittedName>
        <fullName evidence="13">TonB-linked SusC/RagA family outer membrane protein</fullName>
    </submittedName>
</protein>
<dbReference type="InterPro" id="IPR039426">
    <property type="entry name" value="TonB-dep_rcpt-like"/>
</dbReference>
<dbReference type="PROSITE" id="PS52016">
    <property type="entry name" value="TONB_DEPENDENT_REC_3"/>
    <property type="match status" value="1"/>
</dbReference>
<dbReference type="InterPro" id="IPR000531">
    <property type="entry name" value="Beta-barrel_TonB"/>
</dbReference>
<name>A0A316AIS9_9BACT</name>
<evidence type="ECO:0000313" key="13">
    <source>
        <dbReference type="EMBL" id="PWJ57178.1"/>
    </source>
</evidence>
<gene>
    <name evidence="13" type="ORF">CLV98_10898</name>
</gene>
<dbReference type="SUPFAM" id="SSF56935">
    <property type="entry name" value="Porins"/>
    <property type="match status" value="1"/>
</dbReference>
<dbReference type="NCBIfam" id="TIGR04057">
    <property type="entry name" value="SusC_RagA_signa"/>
    <property type="match status" value="1"/>
</dbReference>
<sequence>MKKRIDCIPMRVGVFVFLLVLASLPTLAQTVSGTVTGPEGERIPGVTVLLKGTQNGTTTDGEGYYQIKAPAKGTLVFSFVGFVTQAASIGGKAKLDVQLMEDAVQLQEVVAVGYGTQKKKEVTGAVAQVDNEVLSKSSTSDLGTALQGQIAGVSVQSSSGEPGASSNIQIRGITSVTGSNQPLYVVDGIPYWGDPKLSISEIATIDVLKDAASASIYGTRGSGGVILITTKQGKAGTMKVDLDGYYGIQNITSGVPRTNFEDYMYSYFLWQKNQNGTNLGNTWSPLENTTDGFLHNTDLTNVIEKNNAAIQNYSLNVRGGTKDLTYSVNANYFGQDGMIINSGYERFNVRANTSFTKNKWTIRTSLGLRTENQQYSPYGMLSRIYQYAPYQQPVDPNLQSITNAGANGSGQAQNMGYLAATFQQKDRRKGGQFNGNIQAEYAITKDLKFMTRFGGSSTADTRVRINPLIKTYDNDGVLLPQQVRSGVYNFSDRLSNFAFENTLSYTKTFGGHHLDVFGGITAEEYTYSSFFAQKYDLLSNDITVLNGATLDPNAGSGTGYNQNKTNTLLGMLGRVQYNYKGKYMLSVSARRDASSRFSKKYRWGLFPSFSAGWNVSDEEFFKPLLDKISSLRVRASQGTTGNQNFLDYSNAATITLNKDYAFGPDGSELLGLGDTQTSYANKNVKWETSVQSNIGVDMSFFKNKFTFTADFYNTQKRDMLFPLAVPPTTGAGKNATVVLNVGDMTNKGVELSAGYRKVGKFSWSTNATFTRNINTITKMSGTNTVNYLSGGYVDNVDQVTVIQVGLPAGAFMVMPTNGIVKSQEQLAAYQKLVPTAKMGDLIYVDKKTVDTDGDGVPDQGDGLLNNDDRVYAGSGIPKFTIGLNLNASYKNFDISMQWYGSYGAKLINATRTAAYQYGTAQDLVYQYSSDNQNSNIPAYRGGSHLNARGWSDYWIEDGSFIRLRNVSLGYEFPASVLKKAKLNKLRLYVAAQNPITLTRYMGFNPDVGGDGLASRGIDKGTYPMSAQYRVGFQLGF</sequence>
<keyword evidence="14" id="KW-1185">Reference proteome</keyword>
<comment type="caution">
    <text evidence="13">The sequence shown here is derived from an EMBL/GenBank/DDBJ whole genome shotgun (WGS) entry which is preliminary data.</text>
</comment>
<dbReference type="InterPro" id="IPR036942">
    <property type="entry name" value="Beta-barrel_TonB_sf"/>
</dbReference>
<proteinExistence type="inferred from homology"/>
<comment type="subcellular location">
    <subcellularLocation>
        <location evidence="1 8">Cell outer membrane</location>
        <topology evidence="1 8">Multi-pass membrane protein</topology>
    </subcellularLocation>
</comment>
<evidence type="ECO:0000256" key="9">
    <source>
        <dbReference type="RuleBase" id="RU003357"/>
    </source>
</evidence>
<keyword evidence="4 8" id="KW-0812">Transmembrane</keyword>
<dbReference type="SUPFAM" id="SSF49464">
    <property type="entry name" value="Carboxypeptidase regulatory domain-like"/>
    <property type="match status" value="1"/>
</dbReference>
<evidence type="ECO:0000256" key="1">
    <source>
        <dbReference type="ARBA" id="ARBA00004571"/>
    </source>
</evidence>
<feature type="domain" description="TonB-dependent receptor plug" evidence="12">
    <location>
        <begin position="118"/>
        <end position="225"/>
    </location>
</feature>
<feature type="chain" id="PRO_5016466912" evidence="10">
    <location>
        <begin position="29"/>
        <end position="1036"/>
    </location>
</feature>
<dbReference type="RefSeq" id="WP_229203403.1">
    <property type="nucleotide sequence ID" value="NZ_QGDT01000008.1"/>
</dbReference>
<organism evidence="13 14">
    <name type="scientific">Dyadobacter jejuensis</name>
    <dbReference type="NCBI Taxonomy" id="1082580"/>
    <lineage>
        <taxon>Bacteria</taxon>
        <taxon>Pseudomonadati</taxon>
        <taxon>Bacteroidota</taxon>
        <taxon>Cytophagia</taxon>
        <taxon>Cytophagales</taxon>
        <taxon>Spirosomataceae</taxon>
        <taxon>Dyadobacter</taxon>
    </lineage>
</organism>
<evidence type="ECO:0000256" key="10">
    <source>
        <dbReference type="SAM" id="SignalP"/>
    </source>
</evidence>
<reference evidence="13 14" key="1">
    <citation type="submission" date="2018-03" db="EMBL/GenBank/DDBJ databases">
        <title>Genomic Encyclopedia of Archaeal and Bacterial Type Strains, Phase II (KMG-II): from individual species to whole genera.</title>
        <authorList>
            <person name="Goeker M."/>
        </authorList>
    </citation>
    <scope>NUCLEOTIDE SEQUENCE [LARGE SCALE GENOMIC DNA]</scope>
    <source>
        <strain evidence="13 14">DSM 100346</strain>
    </source>
</reference>
<keyword evidence="5 9" id="KW-0798">TonB box</keyword>
<comment type="similarity">
    <text evidence="8 9">Belongs to the TonB-dependent receptor family.</text>
</comment>
<evidence type="ECO:0000313" key="14">
    <source>
        <dbReference type="Proteomes" id="UP000245880"/>
    </source>
</evidence>
<feature type="signal peptide" evidence="10">
    <location>
        <begin position="1"/>
        <end position="28"/>
    </location>
</feature>
<dbReference type="AlphaFoldDB" id="A0A316AIS9"/>
<dbReference type="Pfam" id="PF13715">
    <property type="entry name" value="CarbopepD_reg_2"/>
    <property type="match status" value="1"/>
</dbReference>
<dbReference type="InterPro" id="IPR012910">
    <property type="entry name" value="Plug_dom"/>
</dbReference>
<evidence type="ECO:0000256" key="2">
    <source>
        <dbReference type="ARBA" id="ARBA00022448"/>
    </source>
</evidence>
<dbReference type="Pfam" id="PF00593">
    <property type="entry name" value="TonB_dep_Rec_b-barrel"/>
    <property type="match status" value="1"/>
</dbReference>
<evidence type="ECO:0000259" key="12">
    <source>
        <dbReference type="Pfam" id="PF07715"/>
    </source>
</evidence>
<dbReference type="InterPro" id="IPR008969">
    <property type="entry name" value="CarboxyPept-like_regulatory"/>
</dbReference>
<dbReference type="Pfam" id="PF07715">
    <property type="entry name" value="Plug"/>
    <property type="match status" value="1"/>
</dbReference>
<dbReference type="InterPro" id="IPR023997">
    <property type="entry name" value="TonB-dep_OMP_SusC/RagA_CS"/>
</dbReference>
<dbReference type="GO" id="GO:0009279">
    <property type="term" value="C:cell outer membrane"/>
    <property type="evidence" value="ECO:0007669"/>
    <property type="project" value="UniProtKB-SubCell"/>
</dbReference>
<dbReference type="InterPro" id="IPR023996">
    <property type="entry name" value="TonB-dep_OMP_SusC/RagA"/>
</dbReference>
<evidence type="ECO:0000256" key="7">
    <source>
        <dbReference type="ARBA" id="ARBA00023237"/>
    </source>
</evidence>
<evidence type="ECO:0000256" key="8">
    <source>
        <dbReference type="PROSITE-ProRule" id="PRU01360"/>
    </source>
</evidence>
<evidence type="ECO:0000259" key="11">
    <source>
        <dbReference type="Pfam" id="PF00593"/>
    </source>
</evidence>
<keyword evidence="7 8" id="KW-0998">Cell outer membrane</keyword>
<evidence type="ECO:0000256" key="6">
    <source>
        <dbReference type="ARBA" id="ARBA00023136"/>
    </source>
</evidence>
<feature type="domain" description="TonB-dependent receptor-like beta-barrel" evidence="11">
    <location>
        <begin position="374"/>
        <end position="993"/>
    </location>
</feature>
<dbReference type="Gene3D" id="2.40.170.20">
    <property type="entry name" value="TonB-dependent receptor, beta-barrel domain"/>
    <property type="match status" value="1"/>
</dbReference>
<accession>A0A316AIS9</accession>
<dbReference type="EMBL" id="QGDT01000008">
    <property type="protein sequence ID" value="PWJ57178.1"/>
    <property type="molecule type" value="Genomic_DNA"/>
</dbReference>
<dbReference type="Gene3D" id="2.170.130.10">
    <property type="entry name" value="TonB-dependent receptor, plug domain"/>
    <property type="match status" value="1"/>
</dbReference>
<keyword evidence="6 8" id="KW-0472">Membrane</keyword>